<geneLocation type="plasmid" evidence="1">
    <name>pCf164_LMB-1</name>
</geneLocation>
<sequence>MKTDCVQSHPLSPDTHILLTTYKNRGMNTSVQAMRSSAVLENICSAHKDVGQLITEVLEITSSLRNESNLNDLFIYEHKGRIEKISEMRFYKIVKTTYQKADLVDDQGLQLQFQIKRMRKTFGNRVWQLSAGDPIKTARLMGNTTPVLNQHYLEVTNEMERNHKYLGNILAHTLSGRSVSEEYKQNLAEKLGIEPAKIDKVLIGKFNTGVGRCSDPYDGYYAAKTDKPCSRFLACFRCPNQVVLEDDLYRLLSFYRLLLSEKGRIGAKLWEKNYHWVIKVIENEIMPKFQTEVVESAMVMAIRSPHTLWSTRECLVAL</sequence>
<dbReference type="GO" id="GO:0015074">
    <property type="term" value="P:DNA integration"/>
    <property type="evidence" value="ECO:0007669"/>
    <property type="project" value="InterPro"/>
</dbReference>
<proteinExistence type="predicted"/>
<keyword evidence="1" id="KW-0614">Plasmid</keyword>
<dbReference type="GO" id="GO:0003677">
    <property type="term" value="F:DNA binding"/>
    <property type="evidence" value="ECO:0007669"/>
    <property type="project" value="InterPro"/>
</dbReference>
<protein>
    <submittedName>
        <fullName evidence="1">Uncharacterized protein</fullName>
    </submittedName>
</protein>
<dbReference type="AlphaFoldDB" id="A0A386JAW7"/>
<dbReference type="GO" id="GO:0006310">
    <property type="term" value="P:DNA recombination"/>
    <property type="evidence" value="ECO:0007669"/>
    <property type="project" value="InterPro"/>
</dbReference>
<dbReference type="Gene3D" id="1.10.443.10">
    <property type="entry name" value="Intergrase catalytic core"/>
    <property type="match status" value="1"/>
</dbReference>
<dbReference type="InterPro" id="IPR013762">
    <property type="entry name" value="Integrase-like_cat_sf"/>
</dbReference>
<name>A0A386JAW7_CITFR</name>
<organism evidence="1">
    <name type="scientific">Citrobacter freundii</name>
    <dbReference type="NCBI Taxonomy" id="546"/>
    <lineage>
        <taxon>Bacteria</taxon>
        <taxon>Pseudomonadati</taxon>
        <taxon>Pseudomonadota</taxon>
        <taxon>Gammaproteobacteria</taxon>
        <taxon>Enterobacterales</taxon>
        <taxon>Enterobacteriaceae</taxon>
        <taxon>Citrobacter</taxon>
        <taxon>Citrobacter freundii complex</taxon>
    </lineage>
</organism>
<reference evidence="1" key="1">
    <citation type="submission" date="2018-06" db="EMBL/GenBank/DDBJ databases">
        <title>LMB-1, a novel B3 MBL from Citrobacter freundii from Argentina.</title>
        <authorList>
            <person name="Dabos L."/>
            <person name="Rodriguez C.H."/>
            <person name="Nastro M."/>
            <person name="Vay C."/>
            <person name="Famiglietti A."/>
            <person name="Iorga B."/>
            <person name="Naas T."/>
        </authorList>
    </citation>
    <scope>NUCLEOTIDE SEQUENCE</scope>
    <source>
        <strain evidence="1">164</strain>
        <plasmid evidence="1">pCf164_LMB-1</plasmid>
    </source>
</reference>
<evidence type="ECO:0000313" key="1">
    <source>
        <dbReference type="EMBL" id="AYD68363.1"/>
    </source>
</evidence>
<dbReference type="EMBL" id="MH475146">
    <property type="protein sequence ID" value="AYD68363.1"/>
    <property type="molecule type" value="Genomic_DNA"/>
</dbReference>
<accession>A0A386JAW7</accession>